<reference evidence="3" key="1">
    <citation type="journal article" date="2019" name="Int. J. Syst. Evol. Microbiol.">
        <title>The Global Catalogue of Microorganisms (GCM) 10K type strain sequencing project: providing services to taxonomists for standard genome sequencing and annotation.</title>
        <authorList>
            <consortium name="The Broad Institute Genomics Platform"/>
            <consortium name="The Broad Institute Genome Sequencing Center for Infectious Disease"/>
            <person name="Wu L."/>
            <person name="Ma J."/>
        </authorList>
    </citation>
    <scope>NUCLEOTIDE SEQUENCE [LARGE SCALE GENOMIC DNA]</scope>
    <source>
        <strain evidence="3">CGMCC 1.10832</strain>
    </source>
</reference>
<proteinExistence type="predicted"/>
<feature type="region of interest" description="Disordered" evidence="1">
    <location>
        <begin position="195"/>
        <end position="221"/>
    </location>
</feature>
<keyword evidence="3" id="KW-1185">Reference proteome</keyword>
<feature type="compositionally biased region" description="Gly residues" evidence="1">
    <location>
        <begin position="204"/>
        <end position="214"/>
    </location>
</feature>
<evidence type="ECO:0000256" key="1">
    <source>
        <dbReference type="SAM" id="MobiDB-lite"/>
    </source>
</evidence>
<dbReference type="EMBL" id="BMEC01000013">
    <property type="protein sequence ID" value="GGC48002.1"/>
    <property type="molecule type" value="Genomic_DNA"/>
</dbReference>
<dbReference type="Proteomes" id="UP000636010">
    <property type="component" value="Unassembled WGS sequence"/>
</dbReference>
<accession>A0ABQ1MXF3</accession>
<comment type="caution">
    <text evidence="2">The sequence shown here is derived from an EMBL/GenBank/DDBJ whole genome shotgun (WGS) entry which is preliminary data.</text>
</comment>
<organism evidence="2 3">
    <name type="scientific">Marivirga lumbricoides</name>
    <dbReference type="NCBI Taxonomy" id="1046115"/>
    <lineage>
        <taxon>Bacteria</taxon>
        <taxon>Pseudomonadati</taxon>
        <taxon>Bacteroidota</taxon>
        <taxon>Cytophagia</taxon>
        <taxon>Cytophagales</taxon>
        <taxon>Marivirgaceae</taxon>
        <taxon>Marivirga</taxon>
    </lineage>
</organism>
<evidence type="ECO:0000313" key="3">
    <source>
        <dbReference type="Proteomes" id="UP000636010"/>
    </source>
</evidence>
<gene>
    <name evidence="2" type="ORF">GCM10011506_37020</name>
</gene>
<protein>
    <submittedName>
        <fullName evidence="2">Uncharacterized protein</fullName>
    </submittedName>
</protein>
<sequence length="447" mass="49317">MEEVKDITIEEVKAAFNARKTQNINSRTSTDNSVDIVWDLAIYKELEVGDVLFFPTKSNIGEEGKRYVSSGEGTKRFPVDYTSFGRAYKDEAGEVVLEYVMPVPTENTAEFTGYFLVSDWGDEAKRMLIYENGILIEESKVTQQPNHNEENNRSMSGCVQYDYWFCVDVHIDGELRSSKCTHDYTEIVCTDPLPIAGQDPGTGSETGGTGGGGPSDPDNPNSLCRHPFIEGMWVDCDAVICSENYLADENGECVPDCEPGMVPDGNGNCIIDCGPNLVPDGDGDCVADLANALTAVGRGNVNNPYNGMKATDNNGLVYTYNSELGAWLLPELQTLKENGFEIQLYDDTNYEEGGVLATMTAVALVEPTPIGEIIVLGYVVYIYWSSVHEFAEADDLEFPNEACLDFFEECTFQNDVNNTQFNCASCLRDCYETKIGQWPFAKCAIGY</sequence>
<name>A0ABQ1MXF3_9BACT</name>
<evidence type="ECO:0000313" key="2">
    <source>
        <dbReference type="EMBL" id="GGC48002.1"/>
    </source>
</evidence>